<dbReference type="STRING" id="35128.B8BZB0"/>
<dbReference type="AlphaFoldDB" id="B8BZB0"/>
<dbReference type="eggNOG" id="ENOG502RUMH">
    <property type="taxonomic scope" value="Eukaryota"/>
</dbReference>
<dbReference type="KEGG" id="tps:THAPSDRAFT_262163"/>
<accession>B8BZB0</accession>
<name>B8BZB0_THAPS</name>
<dbReference type="InParanoid" id="B8BZB0"/>
<protein>
    <submittedName>
        <fullName evidence="2">Uncharacterized protein</fullName>
    </submittedName>
</protein>
<dbReference type="RefSeq" id="XP_002289314.1">
    <property type="nucleotide sequence ID" value="XM_002289278.1"/>
</dbReference>
<evidence type="ECO:0000313" key="3">
    <source>
        <dbReference type="Proteomes" id="UP000001449"/>
    </source>
</evidence>
<dbReference type="PaxDb" id="35128-Thaps262163"/>
<dbReference type="PANTHER" id="PTHR34598">
    <property type="entry name" value="BLL6449 PROTEIN"/>
    <property type="match status" value="1"/>
</dbReference>
<dbReference type="InterPro" id="IPR044053">
    <property type="entry name" value="AsaB-like"/>
</dbReference>
<feature type="non-terminal residue" evidence="2">
    <location>
        <position position="1"/>
    </location>
</feature>
<sequence>AAAPQVQNPAGLVHADYTRISAPRRFLDLSNPPKLNDVLRPKLLAQKKNSLLDPTVVNEALEGKRRYAFVNVWRSIDTVNPVKNTPLACVDASTASLNDLRTFKIHYIDRVGENYFVCPSSSTQQQHEWYYYPDMTIKEALLLKQWDSKGEIANGAEIDSDGSPSTFTIHSAFCDPSCPENAPPRKSIEVRCVVIW</sequence>
<comment type="similarity">
    <text evidence="1">Belongs to the asaB hydroxylase/desaturase family.</text>
</comment>
<evidence type="ECO:0000256" key="1">
    <source>
        <dbReference type="ARBA" id="ARBA00023604"/>
    </source>
</evidence>
<dbReference type="EMBL" id="CM000641">
    <property type="protein sequence ID" value="EED92851.1"/>
    <property type="molecule type" value="Genomic_DNA"/>
</dbReference>
<reference evidence="2 3" key="2">
    <citation type="journal article" date="2008" name="Nature">
        <title>The Phaeodactylum genome reveals the evolutionary history of diatom genomes.</title>
        <authorList>
            <person name="Bowler C."/>
            <person name="Allen A.E."/>
            <person name="Badger J.H."/>
            <person name="Grimwood J."/>
            <person name="Jabbari K."/>
            <person name="Kuo A."/>
            <person name="Maheswari U."/>
            <person name="Martens C."/>
            <person name="Maumus F."/>
            <person name="Otillar R.P."/>
            <person name="Rayko E."/>
            <person name="Salamov A."/>
            <person name="Vandepoele K."/>
            <person name="Beszteri B."/>
            <person name="Gruber A."/>
            <person name="Heijde M."/>
            <person name="Katinka M."/>
            <person name="Mock T."/>
            <person name="Valentin K."/>
            <person name="Verret F."/>
            <person name="Berges J.A."/>
            <person name="Brownlee C."/>
            <person name="Cadoret J.P."/>
            <person name="Chiovitti A."/>
            <person name="Choi C.J."/>
            <person name="Coesel S."/>
            <person name="De Martino A."/>
            <person name="Detter J.C."/>
            <person name="Durkin C."/>
            <person name="Falciatore A."/>
            <person name="Fournet J."/>
            <person name="Haruta M."/>
            <person name="Huysman M.J."/>
            <person name="Jenkins B.D."/>
            <person name="Jiroutova K."/>
            <person name="Jorgensen R.E."/>
            <person name="Joubert Y."/>
            <person name="Kaplan A."/>
            <person name="Kroger N."/>
            <person name="Kroth P.G."/>
            <person name="La Roche J."/>
            <person name="Lindquist E."/>
            <person name="Lommer M."/>
            <person name="Martin-Jezequel V."/>
            <person name="Lopez P.J."/>
            <person name="Lucas S."/>
            <person name="Mangogna M."/>
            <person name="McGinnis K."/>
            <person name="Medlin L.K."/>
            <person name="Montsant A."/>
            <person name="Oudot-Le Secq M.P."/>
            <person name="Napoli C."/>
            <person name="Obornik M."/>
            <person name="Parker M.S."/>
            <person name="Petit J.L."/>
            <person name="Porcel B.M."/>
            <person name="Poulsen N."/>
            <person name="Robison M."/>
            <person name="Rychlewski L."/>
            <person name="Rynearson T.A."/>
            <person name="Schmutz J."/>
            <person name="Shapiro H."/>
            <person name="Siaut M."/>
            <person name="Stanley M."/>
            <person name="Sussman M.R."/>
            <person name="Taylor A.R."/>
            <person name="Vardi A."/>
            <person name="von Dassow P."/>
            <person name="Vyverman W."/>
            <person name="Willis A."/>
            <person name="Wyrwicz L.S."/>
            <person name="Rokhsar D.S."/>
            <person name="Weissenbach J."/>
            <person name="Armbrust E.V."/>
            <person name="Green B.R."/>
            <person name="Van de Peer Y."/>
            <person name="Grigoriev I.V."/>
        </authorList>
    </citation>
    <scope>NUCLEOTIDE SEQUENCE [LARGE SCALE GENOMIC DNA]</scope>
    <source>
        <strain evidence="2 3">CCMP1335</strain>
    </source>
</reference>
<feature type="non-terminal residue" evidence="2">
    <location>
        <position position="196"/>
    </location>
</feature>
<reference evidence="2 3" key="1">
    <citation type="journal article" date="2004" name="Science">
        <title>The genome of the diatom Thalassiosira pseudonana: ecology, evolution, and metabolism.</title>
        <authorList>
            <person name="Armbrust E.V."/>
            <person name="Berges J.A."/>
            <person name="Bowler C."/>
            <person name="Green B.R."/>
            <person name="Martinez D."/>
            <person name="Putnam N.H."/>
            <person name="Zhou S."/>
            <person name="Allen A.E."/>
            <person name="Apt K.E."/>
            <person name="Bechner M."/>
            <person name="Brzezinski M.A."/>
            <person name="Chaal B.K."/>
            <person name="Chiovitti A."/>
            <person name="Davis A.K."/>
            <person name="Demarest M.S."/>
            <person name="Detter J.C."/>
            <person name="Glavina T."/>
            <person name="Goodstein D."/>
            <person name="Hadi M.Z."/>
            <person name="Hellsten U."/>
            <person name="Hildebrand M."/>
            <person name="Jenkins B.D."/>
            <person name="Jurka J."/>
            <person name="Kapitonov V.V."/>
            <person name="Kroger N."/>
            <person name="Lau W.W."/>
            <person name="Lane T.W."/>
            <person name="Larimer F.W."/>
            <person name="Lippmeier J.C."/>
            <person name="Lucas S."/>
            <person name="Medina M."/>
            <person name="Montsant A."/>
            <person name="Obornik M."/>
            <person name="Parker M.S."/>
            <person name="Palenik B."/>
            <person name="Pazour G.J."/>
            <person name="Richardson P.M."/>
            <person name="Rynearson T.A."/>
            <person name="Saito M.A."/>
            <person name="Schwartz D.C."/>
            <person name="Thamatrakoln K."/>
            <person name="Valentin K."/>
            <person name="Vardi A."/>
            <person name="Wilkerson F.P."/>
            <person name="Rokhsar D.S."/>
        </authorList>
    </citation>
    <scope>NUCLEOTIDE SEQUENCE [LARGE SCALE GENOMIC DNA]</scope>
    <source>
        <strain evidence="2 3">CCMP1335</strain>
    </source>
</reference>
<dbReference type="Proteomes" id="UP000001449">
    <property type="component" value="Chromosome 4"/>
</dbReference>
<evidence type="ECO:0000313" key="2">
    <source>
        <dbReference type="EMBL" id="EED92851.1"/>
    </source>
</evidence>
<proteinExistence type="inferred from homology"/>
<organism evidence="2 3">
    <name type="scientific">Thalassiosira pseudonana</name>
    <name type="common">Marine diatom</name>
    <name type="synonym">Cyclotella nana</name>
    <dbReference type="NCBI Taxonomy" id="35128"/>
    <lineage>
        <taxon>Eukaryota</taxon>
        <taxon>Sar</taxon>
        <taxon>Stramenopiles</taxon>
        <taxon>Ochrophyta</taxon>
        <taxon>Bacillariophyta</taxon>
        <taxon>Coscinodiscophyceae</taxon>
        <taxon>Thalassiosirophycidae</taxon>
        <taxon>Thalassiosirales</taxon>
        <taxon>Thalassiosiraceae</taxon>
        <taxon>Thalassiosira</taxon>
    </lineage>
</organism>
<dbReference type="PANTHER" id="PTHR34598:SF3">
    <property type="entry name" value="OXIDOREDUCTASE AN1597"/>
    <property type="match status" value="1"/>
</dbReference>
<keyword evidence="3" id="KW-1185">Reference proteome</keyword>
<gene>
    <name evidence="2" type="ORF">THAPSDRAFT_262163</name>
</gene>
<dbReference type="GeneID" id="7453374"/>
<dbReference type="OMA" id="KPWAKVD"/>
<dbReference type="HOGENOM" id="CLU_042688_1_1_1"/>
<dbReference type="GO" id="GO:0016491">
    <property type="term" value="F:oxidoreductase activity"/>
    <property type="evidence" value="ECO:0007669"/>
    <property type="project" value="InterPro"/>
</dbReference>
<dbReference type="NCBIfam" id="NF041278">
    <property type="entry name" value="CmcJ_NvfI_EfuI"/>
    <property type="match status" value="1"/>
</dbReference>